<protein>
    <recommendedName>
        <fullName evidence="11">Amino acid transporter transmembrane domain-containing protein</fullName>
    </recommendedName>
</protein>
<feature type="transmembrane region" description="Helical" evidence="8">
    <location>
        <begin position="290"/>
        <end position="306"/>
    </location>
</feature>
<feature type="transmembrane region" description="Helical" evidence="8">
    <location>
        <begin position="352"/>
        <end position="370"/>
    </location>
</feature>
<evidence type="ECO:0000256" key="3">
    <source>
        <dbReference type="ARBA" id="ARBA00022475"/>
    </source>
</evidence>
<dbReference type="PIRSF" id="PIRSF006060">
    <property type="entry name" value="AA_transporter"/>
    <property type="match status" value="1"/>
</dbReference>
<evidence type="ECO:0000256" key="1">
    <source>
        <dbReference type="ARBA" id="ARBA00004429"/>
    </source>
</evidence>
<feature type="transmembrane region" description="Helical" evidence="8">
    <location>
        <begin position="32"/>
        <end position="59"/>
    </location>
</feature>
<dbReference type="PANTHER" id="PTHR32195">
    <property type="entry name" value="OS07G0662800 PROTEIN"/>
    <property type="match status" value="1"/>
</dbReference>
<feature type="transmembrane region" description="Helical" evidence="8">
    <location>
        <begin position="7"/>
        <end position="26"/>
    </location>
</feature>
<keyword evidence="6 8" id="KW-1133">Transmembrane helix</keyword>
<proteinExistence type="predicted"/>
<keyword evidence="5 8" id="KW-0812">Transmembrane</keyword>
<dbReference type="GO" id="GO:0005886">
    <property type="term" value="C:plasma membrane"/>
    <property type="evidence" value="ECO:0007669"/>
    <property type="project" value="UniProtKB-SubCell"/>
</dbReference>
<evidence type="ECO:0000256" key="4">
    <source>
        <dbReference type="ARBA" id="ARBA00022519"/>
    </source>
</evidence>
<feature type="transmembrane region" description="Helical" evidence="8">
    <location>
        <begin position="80"/>
        <end position="100"/>
    </location>
</feature>
<keyword evidence="7 8" id="KW-0472">Membrane</keyword>
<dbReference type="Gene3D" id="1.20.1740.10">
    <property type="entry name" value="Amino acid/polyamine transporter I"/>
    <property type="match status" value="1"/>
</dbReference>
<dbReference type="STRING" id="1802401.A3B21_00640"/>
<evidence type="ECO:0000256" key="8">
    <source>
        <dbReference type="SAM" id="Phobius"/>
    </source>
</evidence>
<evidence type="ECO:0000313" key="9">
    <source>
        <dbReference type="EMBL" id="OGL79884.1"/>
    </source>
</evidence>
<feature type="transmembrane region" description="Helical" evidence="8">
    <location>
        <begin position="318"/>
        <end position="340"/>
    </location>
</feature>
<dbReference type="EMBL" id="MGEJ01000022">
    <property type="protein sequence ID" value="OGL79884.1"/>
    <property type="molecule type" value="Genomic_DNA"/>
</dbReference>
<evidence type="ECO:0000313" key="10">
    <source>
        <dbReference type="Proteomes" id="UP000176897"/>
    </source>
</evidence>
<name>A0A1F7UQ69_9BACT</name>
<dbReference type="Pfam" id="PF03222">
    <property type="entry name" value="Trp_Tyr_perm"/>
    <property type="match status" value="1"/>
</dbReference>
<evidence type="ECO:0008006" key="11">
    <source>
        <dbReference type="Google" id="ProtNLM"/>
    </source>
</evidence>
<keyword evidence="2" id="KW-0813">Transport</keyword>
<organism evidence="9 10">
    <name type="scientific">Candidatus Uhrbacteria bacterium RIFCSPLOWO2_01_FULL_47_24</name>
    <dbReference type="NCBI Taxonomy" id="1802401"/>
    <lineage>
        <taxon>Bacteria</taxon>
        <taxon>Candidatus Uhriibacteriota</taxon>
    </lineage>
</organism>
<dbReference type="Proteomes" id="UP000176897">
    <property type="component" value="Unassembled WGS sequence"/>
</dbReference>
<keyword evidence="3" id="KW-1003">Cell membrane</keyword>
<evidence type="ECO:0000256" key="2">
    <source>
        <dbReference type="ARBA" id="ARBA00022448"/>
    </source>
</evidence>
<accession>A0A1F7UQ69</accession>
<gene>
    <name evidence="9" type="ORF">A3B21_00640</name>
</gene>
<feature type="transmembrane region" description="Helical" evidence="8">
    <location>
        <begin position="120"/>
        <end position="139"/>
    </location>
</feature>
<evidence type="ECO:0000256" key="6">
    <source>
        <dbReference type="ARBA" id="ARBA00022989"/>
    </source>
</evidence>
<dbReference type="AlphaFoldDB" id="A0A1F7UQ69"/>
<feature type="transmembrane region" description="Helical" evidence="8">
    <location>
        <begin position="144"/>
        <end position="163"/>
    </location>
</feature>
<comment type="subcellular location">
    <subcellularLocation>
        <location evidence="1">Cell inner membrane</location>
        <topology evidence="1">Multi-pass membrane protein</topology>
    </subcellularLocation>
</comment>
<dbReference type="GO" id="GO:0003333">
    <property type="term" value="P:amino acid transmembrane transport"/>
    <property type="evidence" value="ECO:0007669"/>
    <property type="project" value="InterPro"/>
</dbReference>
<feature type="transmembrane region" description="Helical" evidence="8">
    <location>
        <begin position="175"/>
        <end position="196"/>
    </location>
</feature>
<feature type="transmembrane region" description="Helical" evidence="8">
    <location>
        <begin position="208"/>
        <end position="234"/>
    </location>
</feature>
<evidence type="ECO:0000256" key="5">
    <source>
        <dbReference type="ARBA" id="ARBA00022692"/>
    </source>
</evidence>
<dbReference type="PANTHER" id="PTHR32195:SF26">
    <property type="entry name" value="TRYPTOPHAN OR TYROSINE TRANSPORTER PROTEIN"/>
    <property type="match status" value="1"/>
</dbReference>
<sequence>MKAFFQATAAMIGMIVGVGIFAVPYVSAQAGFLVGLFWIVLLGLVSLFINLLFGELVAGTTGKHRLAGYAQRYLGRPAKSIVTISQTIAFWGAQLAYLIVGGTFLRILLNGYDGGSVMGYSLWLFAFVAIVTFFGLRIFGKIEFYLTWVLIAVIGVIFFAGVPNVDPSNFIGGDIAKIFLPYGVILFALGGSPAIPEMWDIVHGKKRALRAAIIAGTLISVLITLLFMLVVVGISGSATSQEAFVGLRGALPPFIIWLGALFGFLAVITSYLVIAMYLKELFQYDFRLKLFPAWLFAVWVPLILYFGGAQNFVRVLDIVGSVFGGFDALMIVLVSLAYAYRRHAPRKKLKTALGAIIMVLLAIGVIQKLLNIL</sequence>
<comment type="caution">
    <text evidence="9">The sequence shown here is derived from an EMBL/GenBank/DDBJ whole genome shotgun (WGS) entry which is preliminary data.</text>
</comment>
<reference evidence="9 10" key="1">
    <citation type="journal article" date="2016" name="Nat. Commun.">
        <title>Thousands of microbial genomes shed light on interconnected biogeochemical processes in an aquifer system.</title>
        <authorList>
            <person name="Anantharaman K."/>
            <person name="Brown C.T."/>
            <person name="Hug L.A."/>
            <person name="Sharon I."/>
            <person name="Castelle C.J."/>
            <person name="Probst A.J."/>
            <person name="Thomas B.C."/>
            <person name="Singh A."/>
            <person name="Wilkins M.J."/>
            <person name="Karaoz U."/>
            <person name="Brodie E.L."/>
            <person name="Williams K.H."/>
            <person name="Hubbard S.S."/>
            <person name="Banfield J.F."/>
        </authorList>
    </citation>
    <scope>NUCLEOTIDE SEQUENCE [LARGE SCALE GENOMIC DNA]</scope>
</reference>
<keyword evidence="4" id="KW-0997">Cell inner membrane</keyword>
<evidence type="ECO:0000256" key="7">
    <source>
        <dbReference type="ARBA" id="ARBA00023136"/>
    </source>
</evidence>
<feature type="transmembrane region" description="Helical" evidence="8">
    <location>
        <begin position="254"/>
        <end position="278"/>
    </location>
</feature>
<dbReference type="InterPro" id="IPR018227">
    <property type="entry name" value="Amino_acid_transport_2"/>
</dbReference>